<evidence type="ECO:0000256" key="1">
    <source>
        <dbReference type="ARBA" id="ARBA00004196"/>
    </source>
</evidence>
<dbReference type="PROSITE" id="PS51257">
    <property type="entry name" value="PROKAR_LIPOPROTEIN"/>
    <property type="match status" value="1"/>
</dbReference>
<reference evidence="6" key="1">
    <citation type="submission" date="2016-10" db="EMBL/GenBank/DDBJ databases">
        <authorList>
            <person name="Varghese N."/>
            <person name="Submissions S."/>
        </authorList>
    </citation>
    <scope>NUCLEOTIDE SEQUENCE [LARGE SCALE GENOMIC DNA]</scope>
    <source>
        <strain evidence="6">DSM 11526</strain>
    </source>
</reference>
<dbReference type="EMBL" id="FNRJ01000001">
    <property type="protein sequence ID" value="SDZ99518.1"/>
    <property type="molecule type" value="Genomic_DNA"/>
</dbReference>
<evidence type="ECO:0000256" key="2">
    <source>
        <dbReference type="ARBA" id="ARBA00022729"/>
    </source>
</evidence>
<evidence type="ECO:0000313" key="6">
    <source>
        <dbReference type="Proteomes" id="UP000242469"/>
    </source>
</evidence>
<keyword evidence="2 3" id="KW-0732">Signal</keyword>
<dbReference type="Gene3D" id="1.20.1420.20">
    <property type="entry name" value="M75 peptidase, HXXE motif"/>
    <property type="match status" value="1"/>
</dbReference>
<feature type="signal peptide" evidence="3">
    <location>
        <begin position="1"/>
        <end position="28"/>
    </location>
</feature>
<dbReference type="OrthoDB" id="9764688at2"/>
<feature type="chain" id="PRO_5017338583" evidence="3">
    <location>
        <begin position="29"/>
        <end position="447"/>
    </location>
</feature>
<accession>A0A1H3XLU3</accession>
<dbReference type="Pfam" id="PF09375">
    <property type="entry name" value="Peptidase_M75"/>
    <property type="match status" value="1"/>
</dbReference>
<dbReference type="RefSeq" id="WP_091821602.1">
    <property type="nucleotide sequence ID" value="NZ_FNRJ01000001.1"/>
</dbReference>
<gene>
    <name evidence="5" type="ORF">SAMN02745729_101172</name>
</gene>
<dbReference type="STRING" id="1122198.SAMN02745729_101172"/>
<organism evidence="5 6">
    <name type="scientific">Marinobacterium iners DSM 11526</name>
    <dbReference type="NCBI Taxonomy" id="1122198"/>
    <lineage>
        <taxon>Bacteria</taxon>
        <taxon>Pseudomonadati</taxon>
        <taxon>Pseudomonadota</taxon>
        <taxon>Gammaproteobacteria</taxon>
        <taxon>Oceanospirillales</taxon>
        <taxon>Oceanospirillaceae</taxon>
        <taxon>Marinobacterium</taxon>
    </lineage>
</organism>
<protein>
    <submittedName>
        <fullName evidence="5">Imelysin. Metallo peptidase. MEROPS family M75</fullName>
    </submittedName>
</protein>
<evidence type="ECO:0000259" key="4">
    <source>
        <dbReference type="Pfam" id="PF09375"/>
    </source>
</evidence>
<keyword evidence="6" id="KW-1185">Reference proteome</keyword>
<feature type="domain" description="Imelysin-like" evidence="4">
    <location>
        <begin position="64"/>
        <end position="425"/>
    </location>
</feature>
<proteinExistence type="predicted"/>
<dbReference type="InterPro" id="IPR018976">
    <property type="entry name" value="Imelysin-like"/>
</dbReference>
<comment type="subcellular location">
    <subcellularLocation>
        <location evidence="1">Cell envelope</location>
    </subcellularLocation>
</comment>
<name>A0A1H3XLU3_9GAMM</name>
<evidence type="ECO:0000256" key="3">
    <source>
        <dbReference type="SAM" id="SignalP"/>
    </source>
</evidence>
<dbReference type="Proteomes" id="UP000242469">
    <property type="component" value="Unassembled WGS sequence"/>
</dbReference>
<dbReference type="GO" id="GO:0030313">
    <property type="term" value="C:cell envelope"/>
    <property type="evidence" value="ECO:0007669"/>
    <property type="project" value="UniProtKB-SubCell"/>
</dbReference>
<evidence type="ECO:0000313" key="5">
    <source>
        <dbReference type="EMBL" id="SDZ99518.1"/>
    </source>
</evidence>
<sequence>MSSRFTWKPLALVISASVVLTACNQSEAEQVSVNTQPAQTVEQSVASQQAVTPRQVAVHYADLAHATYKDSLVTAQALKQAIAELLASPTEANLQSAREAWLKARVAYQQSEVFRFGNAVVDDWEGQLNAWPLDEGMIDYVKEADYQYELGNEGALANIIASESLQVGGETIDVSEITPQLLADLNEIGGSEANVASGYHAIEFLLWGQDLNGFAVGAGERSVSDFAQGENCTNGNCDRRGQYLTAASELLVQDLEWMVAQWAPGAQDNYRAELLAADTSEVVRRMLFGMGSLSLGELAGERMKVALEANSYEDEHDCFSDNTHNSHYYNAKGIQNVYLGRYVSTSGEELKGPSLSDLVAIQDTELDVRVKSDLASSMQALEVMVAAAESSEAPMPFDMMIAPGNEKGAEIINAAIMALVKQTGSIEQVAGKLGITSLEPDTAGHNF</sequence>
<dbReference type="AlphaFoldDB" id="A0A1H3XLU3"/>
<dbReference type="InterPro" id="IPR038352">
    <property type="entry name" value="Imelysin_sf"/>
</dbReference>
<dbReference type="CDD" id="cd14657">
    <property type="entry name" value="Imelysin_IrpA-like"/>
    <property type="match status" value="1"/>
</dbReference>